<feature type="transmembrane region" description="Helical" evidence="8">
    <location>
        <begin position="37"/>
        <end position="55"/>
    </location>
</feature>
<reference evidence="10" key="1">
    <citation type="journal article" date="2020" name="Stud. Mycol.">
        <title>101 Dothideomycetes genomes: a test case for predicting lifestyles and emergence of pathogens.</title>
        <authorList>
            <person name="Haridas S."/>
            <person name="Albert R."/>
            <person name="Binder M."/>
            <person name="Bloem J."/>
            <person name="Labutti K."/>
            <person name="Salamov A."/>
            <person name="Andreopoulos B."/>
            <person name="Baker S."/>
            <person name="Barry K."/>
            <person name="Bills G."/>
            <person name="Bluhm B."/>
            <person name="Cannon C."/>
            <person name="Castanera R."/>
            <person name="Culley D."/>
            <person name="Daum C."/>
            <person name="Ezra D."/>
            <person name="Gonzalez J."/>
            <person name="Henrissat B."/>
            <person name="Kuo A."/>
            <person name="Liang C."/>
            <person name="Lipzen A."/>
            <person name="Lutzoni F."/>
            <person name="Magnuson J."/>
            <person name="Mondo S."/>
            <person name="Nolan M."/>
            <person name="Ohm R."/>
            <person name="Pangilinan J."/>
            <person name="Park H.-J."/>
            <person name="Ramirez L."/>
            <person name="Alfaro M."/>
            <person name="Sun H."/>
            <person name="Tritt A."/>
            <person name="Yoshinaga Y."/>
            <person name="Zwiers L.-H."/>
            <person name="Turgeon B."/>
            <person name="Goodwin S."/>
            <person name="Spatafora J."/>
            <person name="Crous P."/>
            <person name="Grigoriev I."/>
        </authorList>
    </citation>
    <scope>NUCLEOTIDE SEQUENCE</scope>
    <source>
        <strain evidence="10">HMLAC05119</strain>
    </source>
</reference>
<dbReference type="EMBL" id="ML979136">
    <property type="protein sequence ID" value="KAF1915726.1"/>
    <property type="molecule type" value="Genomic_DNA"/>
</dbReference>
<dbReference type="GO" id="GO:0008374">
    <property type="term" value="F:O-acyltransferase activity"/>
    <property type="evidence" value="ECO:0007669"/>
    <property type="project" value="InterPro"/>
</dbReference>
<name>A0A6A5QM19_AMPQU</name>
<dbReference type="AlphaFoldDB" id="A0A6A5QM19"/>
<organism evidence="10 11">
    <name type="scientific">Ampelomyces quisqualis</name>
    <name type="common">Powdery mildew agent</name>
    <dbReference type="NCBI Taxonomy" id="50730"/>
    <lineage>
        <taxon>Eukaryota</taxon>
        <taxon>Fungi</taxon>
        <taxon>Dikarya</taxon>
        <taxon>Ascomycota</taxon>
        <taxon>Pezizomycotina</taxon>
        <taxon>Dothideomycetes</taxon>
        <taxon>Pleosporomycetidae</taxon>
        <taxon>Pleosporales</taxon>
        <taxon>Pleosporineae</taxon>
        <taxon>Phaeosphaeriaceae</taxon>
        <taxon>Ampelomyces</taxon>
    </lineage>
</organism>
<feature type="domain" description="Wax synthase" evidence="9">
    <location>
        <begin position="357"/>
        <end position="435"/>
    </location>
</feature>
<evidence type="ECO:0000256" key="6">
    <source>
        <dbReference type="ARBA" id="ARBA00023136"/>
    </source>
</evidence>
<dbReference type="Pfam" id="PF13813">
    <property type="entry name" value="MBOAT_2"/>
    <property type="match status" value="1"/>
</dbReference>
<protein>
    <submittedName>
        <fullName evidence="10">Membrane bound O-acyl transferase family-domain-containing protein</fullName>
    </submittedName>
</protein>
<comment type="subcellular location">
    <subcellularLocation>
        <location evidence="1">Membrane</location>
        <topology evidence="1">Multi-pass membrane protein</topology>
    </subcellularLocation>
</comment>
<sequence length="542" mass="61632">MLDAHKKDSWPRSHYDVIEHYYAQYDKQIASGEYQPFLYPWGTLGAAVVIVYLLIPHQNRPWLKKCRFLAFAWITGFATYTMTYTRAKGMAPAFGIGLMSSWSVAWCSAILVCNDCQTDFQRIERLEGVFGRSRQQSLQDPDKRDSATDKKEVQNEMIKGTSGPSRRHGTFAWQPYPLTPFIERVDWVLDIFCNFRGAGWNWRTSALPPPPRFIQEEVRLNSVAGTRPPKTSNRIHAGQVKGYTTRRALLRANTYTFVTGYILLDLLKTLLMHDPYFWSPYPSRSHPAPKFYPSSPTLIHMMRLTLSMLSIQTALSTIFSLGPIFFCGIVGPSLLGARAHPFMYPDAWARYTAVLDKGLAGWWGNWWHQTFRFAFSEPARRMLESTGSPLSDKHSIGAKTVHLAVAFGLSGAVHACGSHTSAGSTRPLHDPLTFFMVQAAGVWAEAALSLLVAPRRRRLLPLWVRRCGTFVYVHAWFYFTGHRLCNDFARGGVWLFEPVPLSLFRGLGFGADARDGWWCWGGVTRVVRWHVGDRWWTTGIAF</sequence>
<feature type="transmembrane region" description="Helical" evidence="8">
    <location>
        <begin position="67"/>
        <end position="87"/>
    </location>
</feature>
<keyword evidence="6 8" id="KW-0472">Membrane</keyword>
<comment type="similarity">
    <text evidence="2">Belongs to the wax synthase family.</text>
</comment>
<accession>A0A6A5QM19</accession>
<evidence type="ECO:0000259" key="9">
    <source>
        <dbReference type="Pfam" id="PF13813"/>
    </source>
</evidence>
<keyword evidence="3 10" id="KW-0808">Transferase</keyword>
<dbReference type="PANTHER" id="PTHR31595:SF67">
    <property type="entry name" value="WAX SYNTHASE DOMAIN-CONTAINING PROTEIN"/>
    <property type="match status" value="1"/>
</dbReference>
<evidence type="ECO:0000256" key="5">
    <source>
        <dbReference type="ARBA" id="ARBA00022989"/>
    </source>
</evidence>
<dbReference type="Proteomes" id="UP000800096">
    <property type="component" value="Unassembled WGS sequence"/>
</dbReference>
<keyword evidence="5 8" id="KW-1133">Transmembrane helix</keyword>
<dbReference type="PANTHER" id="PTHR31595">
    <property type="entry name" value="LONG-CHAIN-ALCOHOL O-FATTY-ACYLTRANSFERASE 3-RELATED"/>
    <property type="match status" value="1"/>
</dbReference>
<dbReference type="InterPro" id="IPR044851">
    <property type="entry name" value="Wax_synthase"/>
</dbReference>
<feature type="transmembrane region" description="Helical" evidence="8">
    <location>
        <begin position="309"/>
        <end position="335"/>
    </location>
</feature>
<dbReference type="InterPro" id="IPR032805">
    <property type="entry name" value="Wax_synthase_dom"/>
</dbReference>
<proteinExistence type="inferred from homology"/>
<gene>
    <name evidence="10" type="ORF">BDU57DRAFT_518846</name>
</gene>
<dbReference type="OrthoDB" id="2796277at2759"/>
<evidence type="ECO:0000256" key="3">
    <source>
        <dbReference type="ARBA" id="ARBA00022679"/>
    </source>
</evidence>
<dbReference type="GO" id="GO:0016020">
    <property type="term" value="C:membrane"/>
    <property type="evidence" value="ECO:0007669"/>
    <property type="project" value="UniProtKB-SubCell"/>
</dbReference>
<keyword evidence="11" id="KW-1185">Reference proteome</keyword>
<evidence type="ECO:0000256" key="1">
    <source>
        <dbReference type="ARBA" id="ARBA00004141"/>
    </source>
</evidence>
<keyword evidence="4 8" id="KW-0812">Transmembrane</keyword>
<evidence type="ECO:0000256" key="7">
    <source>
        <dbReference type="SAM" id="MobiDB-lite"/>
    </source>
</evidence>
<dbReference type="GO" id="GO:0006629">
    <property type="term" value="P:lipid metabolic process"/>
    <property type="evidence" value="ECO:0007669"/>
    <property type="project" value="InterPro"/>
</dbReference>
<feature type="transmembrane region" description="Helical" evidence="8">
    <location>
        <begin position="93"/>
        <end position="113"/>
    </location>
</feature>
<feature type="compositionally biased region" description="Basic and acidic residues" evidence="7">
    <location>
        <begin position="140"/>
        <end position="154"/>
    </location>
</feature>
<evidence type="ECO:0000256" key="8">
    <source>
        <dbReference type="SAM" id="Phobius"/>
    </source>
</evidence>
<evidence type="ECO:0000313" key="11">
    <source>
        <dbReference type="Proteomes" id="UP000800096"/>
    </source>
</evidence>
<evidence type="ECO:0000256" key="4">
    <source>
        <dbReference type="ARBA" id="ARBA00022692"/>
    </source>
</evidence>
<evidence type="ECO:0000256" key="2">
    <source>
        <dbReference type="ARBA" id="ARBA00007282"/>
    </source>
</evidence>
<evidence type="ECO:0000313" key="10">
    <source>
        <dbReference type="EMBL" id="KAF1915726.1"/>
    </source>
</evidence>
<feature type="region of interest" description="Disordered" evidence="7">
    <location>
        <begin position="134"/>
        <end position="165"/>
    </location>
</feature>